<dbReference type="InterPro" id="IPR006076">
    <property type="entry name" value="FAD-dep_OxRdtase"/>
</dbReference>
<organism evidence="3">
    <name type="scientific">Ostreococcus tauri</name>
    <name type="common">Marine green alga</name>
    <dbReference type="NCBI Taxonomy" id="70448"/>
    <lineage>
        <taxon>Eukaryota</taxon>
        <taxon>Viridiplantae</taxon>
        <taxon>Chlorophyta</taxon>
        <taxon>Mamiellophyceae</taxon>
        <taxon>Mamiellales</taxon>
        <taxon>Bathycoccaceae</taxon>
        <taxon>Ostreococcus</taxon>
    </lineage>
</organism>
<reference evidence="3" key="1">
    <citation type="submission" date="2017-04" db="EMBL/GenBank/DDBJ databases">
        <title>Population genomics of picophytoplankton unveils novel chromosome hypervariability.</title>
        <authorList>
            <consortium name="DOE Joint Genome Institute"/>
            <person name="Blanc-Mathieu R."/>
            <person name="Krasovec M."/>
            <person name="Hebrard M."/>
            <person name="Yau S."/>
            <person name="Desgranges E."/>
            <person name="Martin J."/>
            <person name="Schackwitz W."/>
            <person name="Kuo A."/>
            <person name="Salin G."/>
            <person name="Donnadieu C."/>
            <person name="Desdevises Y."/>
            <person name="Sanchez-Ferandin S."/>
            <person name="Moreau H."/>
            <person name="Rivals E."/>
            <person name="Grigoriev I.V."/>
            <person name="Grimsley N."/>
            <person name="Eyre-Walker A."/>
            <person name="Piganeau G."/>
        </authorList>
    </citation>
    <scope>NUCLEOTIDE SEQUENCE [LARGE SCALE GENOMIC DNA]</scope>
    <source>
        <strain evidence="3">RCC 1115</strain>
    </source>
</reference>
<dbReference type="Gene3D" id="3.50.50.60">
    <property type="entry name" value="FAD/NAD(P)-binding domain"/>
    <property type="match status" value="1"/>
</dbReference>
<name>A0A1Y5IFZ0_OSTTA</name>
<dbReference type="PANTHER" id="PTHR13847:SF261">
    <property type="entry name" value="FAD-DEPENDENT OXIDOREDUCTASE FAMILY PROTEIN"/>
    <property type="match status" value="1"/>
</dbReference>
<dbReference type="AlphaFoldDB" id="A0A1Y5IFZ0"/>
<evidence type="ECO:0000313" key="3">
    <source>
        <dbReference type="EMBL" id="OUS45935.1"/>
    </source>
</evidence>
<proteinExistence type="predicted"/>
<accession>A0A1Y5IFZ0</accession>
<evidence type="ECO:0000259" key="2">
    <source>
        <dbReference type="Pfam" id="PF01266"/>
    </source>
</evidence>
<feature type="region of interest" description="Disordered" evidence="1">
    <location>
        <begin position="134"/>
        <end position="167"/>
    </location>
</feature>
<gene>
    <name evidence="3" type="ORF">BE221DRAFT_192611</name>
</gene>
<dbReference type="EMBL" id="KZ155785">
    <property type="protein sequence ID" value="OUS45935.1"/>
    <property type="molecule type" value="Genomic_DNA"/>
</dbReference>
<dbReference type="PANTHER" id="PTHR13847">
    <property type="entry name" value="SARCOSINE DEHYDROGENASE-RELATED"/>
    <property type="match status" value="1"/>
</dbReference>
<dbReference type="eggNOG" id="ENOG502QQBA">
    <property type="taxonomic scope" value="Eukaryota"/>
</dbReference>
<feature type="region of interest" description="Disordered" evidence="1">
    <location>
        <begin position="1"/>
        <end position="47"/>
    </location>
</feature>
<feature type="compositionally biased region" description="Basic and acidic residues" evidence="1">
    <location>
        <begin position="38"/>
        <end position="47"/>
    </location>
</feature>
<evidence type="ECO:0000256" key="1">
    <source>
        <dbReference type="SAM" id="MobiDB-lite"/>
    </source>
</evidence>
<dbReference type="Proteomes" id="UP000195557">
    <property type="component" value="Unassembled WGS sequence"/>
</dbReference>
<dbReference type="Pfam" id="PF01266">
    <property type="entry name" value="DAO"/>
    <property type="match status" value="1"/>
</dbReference>
<protein>
    <submittedName>
        <fullName evidence="3">FAD-dependent oxidoreductase family protein</fullName>
    </submittedName>
</protein>
<feature type="domain" description="FAD dependent oxidoreductase" evidence="2">
    <location>
        <begin position="52"/>
        <end position="448"/>
    </location>
</feature>
<dbReference type="GO" id="GO:0005737">
    <property type="term" value="C:cytoplasm"/>
    <property type="evidence" value="ECO:0007669"/>
    <property type="project" value="TreeGrafter"/>
</dbReference>
<feature type="compositionally biased region" description="Basic residues" evidence="1">
    <location>
        <begin position="24"/>
        <end position="37"/>
    </location>
</feature>
<dbReference type="InterPro" id="IPR036188">
    <property type="entry name" value="FAD/NAD-bd_sf"/>
</dbReference>
<feature type="compositionally biased region" description="Basic and acidic residues" evidence="1">
    <location>
        <begin position="137"/>
        <end position="166"/>
    </location>
</feature>
<dbReference type="SUPFAM" id="SSF51905">
    <property type="entry name" value="FAD/NAD(P)-binding domain"/>
    <property type="match status" value="1"/>
</dbReference>
<sequence length="468" mass="50294">MPTPTRASRGARAGVNDGENQRRATSRRSSVRRRRSRDARTRATSEKTAARKIAIVGGGFAGTSVAYHALERAREAVAVTVIDRVGIAGGASGVAAGLVHPYTARGRVVWRGVEGAAGARRLMRVAASASETAADGGWRERSDDCDGGWREDVGRATGERRGEPVSREPGIVRPARTAKQGMDFVRYRSERDAADFASACVTTEEAKYLAPGLEFTDDVIDAESRGEPPCAGGLFIPKGVVVDAPRYLAALWDACELLASRGPAGTRASLRVRSITDVTELFDEFDEVVLCCGAGIAKLFDQSVIPVQLQGGHVLELKPDDSLRVGVLGTTYVAPLGETRAMVGPTKEYDATVDDFFDRAGVIQRDADARATRAERELRELASRAYPPTSSWELLNLKYGVRANPPRTPEGALPLVGAVTLGDRRVWVAAGLGARGLVYHALIGDWLSRAIMENDVSQIPIECRLDVR</sequence>
<dbReference type="Gene3D" id="3.30.9.10">
    <property type="entry name" value="D-Amino Acid Oxidase, subunit A, domain 2"/>
    <property type="match status" value="1"/>
</dbReference>